<keyword evidence="1" id="KW-0472">Membrane</keyword>
<feature type="transmembrane region" description="Helical" evidence="1">
    <location>
        <begin position="65"/>
        <end position="85"/>
    </location>
</feature>
<keyword evidence="1" id="KW-1133">Transmembrane helix</keyword>
<dbReference type="OrthoDB" id="10417222at2759"/>
<feature type="transmembrane region" description="Helical" evidence="1">
    <location>
        <begin position="120"/>
        <end position="138"/>
    </location>
</feature>
<evidence type="ECO:0000256" key="1">
    <source>
        <dbReference type="SAM" id="Phobius"/>
    </source>
</evidence>
<feature type="transmembrane region" description="Helical" evidence="1">
    <location>
        <begin position="36"/>
        <end position="58"/>
    </location>
</feature>
<sequence length="170" mass="19071">MNNYCAFRIVAALGIIFNIVASYLYIYVGIIISTEIGIICNLIQCIIEIIALLFIMIGNKTQVPFGTYVGLLIIVYSSSFISYHFDSEDICKKMLNGYETNTDLINCKYAILKVKLSADILLSLAGTLILILASFMYWKKMPDSNNRKYITSYGTSYGTISSKQNMDQSV</sequence>
<dbReference type="AlphaFoldDB" id="A0A8H4ETS5"/>
<dbReference type="Proteomes" id="UP000439903">
    <property type="component" value="Unassembled WGS sequence"/>
</dbReference>
<evidence type="ECO:0000313" key="2">
    <source>
        <dbReference type="EMBL" id="KAF0553167.1"/>
    </source>
</evidence>
<protein>
    <submittedName>
        <fullName evidence="2">Uncharacterized protein</fullName>
    </submittedName>
</protein>
<organism evidence="2 3">
    <name type="scientific">Gigaspora margarita</name>
    <dbReference type="NCBI Taxonomy" id="4874"/>
    <lineage>
        <taxon>Eukaryota</taxon>
        <taxon>Fungi</taxon>
        <taxon>Fungi incertae sedis</taxon>
        <taxon>Mucoromycota</taxon>
        <taxon>Glomeromycotina</taxon>
        <taxon>Glomeromycetes</taxon>
        <taxon>Diversisporales</taxon>
        <taxon>Gigasporaceae</taxon>
        <taxon>Gigaspora</taxon>
    </lineage>
</organism>
<gene>
    <name evidence="2" type="ORF">F8M41_020550</name>
</gene>
<keyword evidence="1" id="KW-0812">Transmembrane</keyword>
<proteinExistence type="predicted"/>
<keyword evidence="3" id="KW-1185">Reference proteome</keyword>
<reference evidence="2 3" key="1">
    <citation type="journal article" date="2019" name="Environ. Microbiol.">
        <title>At the nexus of three kingdoms: the genome of the mycorrhizal fungus Gigaspora margarita provides insights into plant, endobacterial and fungal interactions.</title>
        <authorList>
            <person name="Venice F."/>
            <person name="Ghignone S."/>
            <person name="Salvioli di Fossalunga A."/>
            <person name="Amselem J."/>
            <person name="Novero M."/>
            <person name="Xianan X."/>
            <person name="Sedzielewska Toro K."/>
            <person name="Morin E."/>
            <person name="Lipzen A."/>
            <person name="Grigoriev I.V."/>
            <person name="Henrissat B."/>
            <person name="Martin F.M."/>
            <person name="Bonfante P."/>
        </authorList>
    </citation>
    <scope>NUCLEOTIDE SEQUENCE [LARGE SCALE GENOMIC DNA]</scope>
    <source>
        <strain evidence="2 3">BEG34</strain>
    </source>
</reference>
<name>A0A8H4ETS5_GIGMA</name>
<feature type="transmembrane region" description="Helical" evidence="1">
    <location>
        <begin position="7"/>
        <end position="30"/>
    </location>
</feature>
<evidence type="ECO:0000313" key="3">
    <source>
        <dbReference type="Proteomes" id="UP000439903"/>
    </source>
</evidence>
<comment type="caution">
    <text evidence="2">The sequence shown here is derived from an EMBL/GenBank/DDBJ whole genome shotgun (WGS) entry which is preliminary data.</text>
</comment>
<dbReference type="EMBL" id="WTPW01000058">
    <property type="protein sequence ID" value="KAF0553167.1"/>
    <property type="molecule type" value="Genomic_DNA"/>
</dbReference>
<accession>A0A8H4ETS5</accession>